<dbReference type="PANTHER" id="PTHR21192">
    <property type="entry name" value="NUCLEAR PROTEIN E3-3"/>
    <property type="match status" value="1"/>
</dbReference>
<name>A0A7W6S299_9PROT</name>
<reference evidence="1 2" key="1">
    <citation type="submission" date="2020-08" db="EMBL/GenBank/DDBJ databases">
        <title>Genome sequencing of Purple Non-Sulfur Bacteria from various extreme environments.</title>
        <authorList>
            <person name="Mayer M."/>
        </authorList>
    </citation>
    <scope>NUCLEOTIDE SEQUENCE [LARGE SCALE GENOMIC DNA]</scope>
    <source>
        <strain evidence="1 2">JA135</strain>
    </source>
</reference>
<protein>
    <recommendedName>
        <fullName evidence="3">Mth938-like domain-containing protein</fullName>
    </recommendedName>
</protein>
<evidence type="ECO:0000313" key="2">
    <source>
        <dbReference type="Proteomes" id="UP000555728"/>
    </source>
</evidence>
<proteinExistence type="predicted"/>
<accession>A0A7W6S299</accession>
<dbReference type="Proteomes" id="UP000555728">
    <property type="component" value="Unassembled WGS sequence"/>
</dbReference>
<dbReference type="SUPFAM" id="SSF64076">
    <property type="entry name" value="MTH938-like"/>
    <property type="match status" value="1"/>
</dbReference>
<dbReference type="PANTHER" id="PTHR21192:SF2">
    <property type="entry name" value="NADH DEHYDROGENASE [UBIQUINONE] 1 ALPHA SUBCOMPLEX ASSEMBLY FACTOR 3"/>
    <property type="match status" value="1"/>
</dbReference>
<organism evidence="1 2">
    <name type="scientific">Roseospira goensis</name>
    <dbReference type="NCBI Taxonomy" id="391922"/>
    <lineage>
        <taxon>Bacteria</taxon>
        <taxon>Pseudomonadati</taxon>
        <taxon>Pseudomonadota</taxon>
        <taxon>Alphaproteobacteria</taxon>
        <taxon>Rhodospirillales</taxon>
        <taxon>Rhodospirillaceae</taxon>
        <taxon>Roseospira</taxon>
    </lineage>
</organism>
<evidence type="ECO:0000313" key="1">
    <source>
        <dbReference type="EMBL" id="MBB4286857.1"/>
    </source>
</evidence>
<dbReference type="AlphaFoldDB" id="A0A7W6S299"/>
<dbReference type="CDD" id="cd00248">
    <property type="entry name" value="Mth938-like"/>
    <property type="match status" value="1"/>
</dbReference>
<dbReference type="Gene3D" id="3.40.1230.10">
    <property type="entry name" value="MTH938-like"/>
    <property type="match status" value="1"/>
</dbReference>
<comment type="caution">
    <text evidence="1">The sequence shown here is derived from an EMBL/GenBank/DDBJ whole genome shotgun (WGS) entry which is preliminary data.</text>
</comment>
<dbReference type="Pfam" id="PF04430">
    <property type="entry name" value="DUF498"/>
    <property type="match status" value="1"/>
</dbReference>
<evidence type="ECO:0008006" key="3">
    <source>
        <dbReference type="Google" id="ProtNLM"/>
    </source>
</evidence>
<dbReference type="InterPro" id="IPR007523">
    <property type="entry name" value="NDUFAF3/AAMDC"/>
</dbReference>
<dbReference type="InterPro" id="IPR036748">
    <property type="entry name" value="MTH938-like_sf"/>
</dbReference>
<dbReference type="RefSeq" id="WP_184436055.1">
    <property type="nucleotide sequence ID" value="NZ_JACIGI010000022.1"/>
</dbReference>
<keyword evidence="2" id="KW-1185">Reference proteome</keyword>
<dbReference type="EMBL" id="JACIGI010000022">
    <property type="protein sequence ID" value="MBB4286857.1"/>
    <property type="molecule type" value="Genomic_DNA"/>
</dbReference>
<gene>
    <name evidence="1" type="ORF">GGD88_002598</name>
</gene>
<sequence>MDITPLVPANRQLVQAYGDGAFRISGVQHAGSVIVFPDRVLPWSGEISADGLDAVVGAADAVEILILGCGPAMTLVPSTLRQTLRAHGIAVEPMDTGAGCRTYNVLLAEERRVAAALVAV</sequence>